<evidence type="ECO:0000256" key="3">
    <source>
        <dbReference type="PROSITE-ProRule" id="PRU00221"/>
    </source>
</evidence>
<reference evidence="6" key="1">
    <citation type="submission" date="2014-05" db="EMBL/GenBank/DDBJ databases">
        <title>The transcriptome of the halophilic microalga Tetraselmis sp. GSL018 isolated from the Great Salt Lake, Utah.</title>
        <authorList>
            <person name="Jinkerson R.E."/>
            <person name="D'Adamo S."/>
            <person name="Posewitz M.C."/>
        </authorList>
    </citation>
    <scope>NUCLEOTIDE SEQUENCE</scope>
    <source>
        <strain evidence="6">GSL018</strain>
    </source>
</reference>
<dbReference type="InterPro" id="IPR036322">
    <property type="entry name" value="WD40_repeat_dom_sf"/>
</dbReference>
<gene>
    <name evidence="6" type="primary">PFS2</name>
    <name evidence="5" type="ORF">TSPGSL018_8988</name>
    <name evidence="6" type="ORF">TSPGSL018_8992</name>
</gene>
<evidence type="ECO:0000313" key="6">
    <source>
        <dbReference type="EMBL" id="JAC80964.1"/>
    </source>
</evidence>
<dbReference type="SMART" id="SM00320">
    <property type="entry name" value="WD40"/>
    <property type="match status" value="7"/>
</dbReference>
<feature type="repeat" description="WD" evidence="3">
    <location>
        <begin position="223"/>
        <end position="264"/>
    </location>
</feature>
<feature type="region of interest" description="Disordered" evidence="4">
    <location>
        <begin position="396"/>
        <end position="438"/>
    </location>
</feature>
<evidence type="ECO:0000256" key="2">
    <source>
        <dbReference type="ARBA" id="ARBA00022737"/>
    </source>
</evidence>
<dbReference type="PROSITE" id="PS50082">
    <property type="entry name" value="WD_REPEATS_2"/>
    <property type="match status" value="5"/>
</dbReference>
<dbReference type="InterPro" id="IPR001680">
    <property type="entry name" value="WD40_rpt"/>
</dbReference>
<feature type="non-terminal residue" evidence="6">
    <location>
        <position position="438"/>
    </location>
</feature>
<dbReference type="SUPFAM" id="SSF50978">
    <property type="entry name" value="WD40 repeat-like"/>
    <property type="match status" value="1"/>
</dbReference>
<keyword evidence="1 3" id="KW-0853">WD repeat</keyword>
<keyword evidence="2" id="KW-0677">Repeat</keyword>
<feature type="repeat" description="WD" evidence="3">
    <location>
        <begin position="351"/>
        <end position="382"/>
    </location>
</feature>
<dbReference type="PANTHER" id="PTHR22836:SF0">
    <property type="entry name" value="PRE-MRNA 3' END PROCESSING PROTEIN WDR33"/>
    <property type="match status" value="1"/>
</dbReference>
<feature type="repeat" description="WD" evidence="3">
    <location>
        <begin position="181"/>
        <end position="213"/>
    </location>
</feature>
<evidence type="ECO:0000256" key="1">
    <source>
        <dbReference type="ARBA" id="ARBA00022574"/>
    </source>
</evidence>
<dbReference type="PRINTS" id="PR00320">
    <property type="entry name" value="GPROTEINBRPT"/>
</dbReference>
<dbReference type="InterPro" id="IPR045245">
    <property type="entry name" value="Pfs2-like"/>
</dbReference>
<feature type="compositionally biased region" description="Low complexity" evidence="4">
    <location>
        <begin position="410"/>
        <end position="421"/>
    </location>
</feature>
<dbReference type="EMBL" id="GBEZ01004237">
    <property type="protein sequence ID" value="JAC80964.1"/>
    <property type="molecule type" value="Transcribed_RNA"/>
</dbReference>
<dbReference type="InterPro" id="IPR015943">
    <property type="entry name" value="WD40/YVTN_repeat-like_dom_sf"/>
</dbReference>
<evidence type="ECO:0000313" key="5">
    <source>
        <dbReference type="EMBL" id="JAC68335.1"/>
    </source>
</evidence>
<protein>
    <submittedName>
        <fullName evidence="6">Polyadenylation factor subunit 2</fullName>
    </submittedName>
</protein>
<name>A0A061SD27_9CHLO</name>
<accession>A0A061SD27</accession>
<dbReference type="EMBL" id="GBEZ01018064">
    <property type="protein sequence ID" value="JAC68335.1"/>
    <property type="molecule type" value="Transcribed_RNA"/>
</dbReference>
<dbReference type="Pfam" id="PF00400">
    <property type="entry name" value="WD40"/>
    <property type="match status" value="6"/>
</dbReference>
<dbReference type="AlphaFoldDB" id="A0A061SD27"/>
<evidence type="ECO:0000256" key="4">
    <source>
        <dbReference type="SAM" id="MobiDB-lite"/>
    </source>
</evidence>
<dbReference type="GO" id="GO:0005847">
    <property type="term" value="C:mRNA cleavage and polyadenylation specificity factor complex"/>
    <property type="evidence" value="ECO:0007669"/>
    <property type="project" value="TreeGrafter"/>
</dbReference>
<dbReference type="Gene3D" id="2.130.10.10">
    <property type="entry name" value="YVTN repeat-like/Quinoprotein amine dehydrogenase"/>
    <property type="match status" value="2"/>
</dbReference>
<dbReference type="PANTHER" id="PTHR22836">
    <property type="entry name" value="WD40 REPEAT PROTEIN"/>
    <property type="match status" value="1"/>
</dbReference>
<dbReference type="CDD" id="cd00200">
    <property type="entry name" value="WD40"/>
    <property type="match status" value="1"/>
</dbReference>
<organism evidence="6">
    <name type="scientific">Tetraselmis sp. GSL018</name>
    <dbReference type="NCBI Taxonomy" id="582737"/>
    <lineage>
        <taxon>Eukaryota</taxon>
        <taxon>Viridiplantae</taxon>
        <taxon>Chlorophyta</taxon>
        <taxon>core chlorophytes</taxon>
        <taxon>Chlorodendrophyceae</taxon>
        <taxon>Chlorodendrales</taxon>
        <taxon>Chlorodendraceae</taxon>
        <taxon>Tetraselmis</taxon>
    </lineage>
</organism>
<dbReference type="InterPro" id="IPR020472">
    <property type="entry name" value="WD40_PAC1"/>
</dbReference>
<dbReference type="GO" id="GO:0031124">
    <property type="term" value="P:mRNA 3'-end processing"/>
    <property type="evidence" value="ECO:0007669"/>
    <property type="project" value="InterPro"/>
</dbReference>
<sequence>MYLPHYGGKALALHVDRGEANADQREPQGLMQKAINRRTVDYSGPAIKYLQNKFYMRSPVDAKALQPTAAGALDMMCPAGYPDKPGNCFNSKFIHVSTNKMRCAINVVLWMPDGRRLMTGTHSGEFTLWNGMSFNFETIIQAHDVAIRSMMWAHNENFLITGDDTGVMKYWKPNMENVKAHQAHNEAVRGVTFSPSDLKFATCSDDSLVKVWDFGLCQTVTTLSGHGGDVRTVDWHPRQRLLASGSKDGLVKLWDASMPGALTSLHGHKGMVMMARWNQNGNWLLTASRDQLCKVFDIRTMKELATLRGQNKDVACCAWHPFHEELCATGGYDGSLLFWTVGHERPQAEIRNAHDMHIWSMAWHPMGHMLSTGSNDYSTKFWGRARPGDIWRDRRQQEEAMARSESGVESSRLLGPRSSSGMPTVPGLNIPGIAGGGA</sequence>
<feature type="repeat" description="WD" evidence="3">
    <location>
        <begin position="265"/>
        <end position="306"/>
    </location>
</feature>
<dbReference type="PROSITE" id="PS50294">
    <property type="entry name" value="WD_REPEATS_REGION"/>
    <property type="match status" value="3"/>
</dbReference>
<feature type="repeat" description="WD" evidence="3">
    <location>
        <begin position="140"/>
        <end position="172"/>
    </location>
</feature>
<proteinExistence type="predicted"/>